<comment type="caution">
    <text evidence="3">The sequence shown here is derived from an EMBL/GenBank/DDBJ whole genome shotgun (WGS) entry which is preliminary data.</text>
</comment>
<dbReference type="CDD" id="cd00165">
    <property type="entry name" value="S4"/>
    <property type="match status" value="1"/>
</dbReference>
<name>B9Y5K4_9FIRM</name>
<evidence type="ECO:0000313" key="4">
    <source>
        <dbReference type="Proteomes" id="UP000005950"/>
    </source>
</evidence>
<keyword evidence="2" id="KW-1133">Transmembrane helix</keyword>
<dbReference type="EMBL" id="ACCF01000062">
    <property type="protein sequence ID" value="EEF68728.1"/>
    <property type="molecule type" value="Genomic_DNA"/>
</dbReference>
<dbReference type="NCBIfam" id="TIGR02988">
    <property type="entry name" value="YaaA_near_RecF"/>
    <property type="match status" value="1"/>
</dbReference>
<keyword evidence="2" id="KW-0812">Transmembrane</keyword>
<dbReference type="AlphaFoldDB" id="B9Y5K4"/>
<dbReference type="Gene3D" id="3.10.290.10">
    <property type="entry name" value="RNA-binding S4 domain"/>
    <property type="match status" value="1"/>
</dbReference>
<dbReference type="Pfam" id="PF13275">
    <property type="entry name" value="S4_2"/>
    <property type="match status" value="1"/>
</dbReference>
<protein>
    <submittedName>
        <fullName evidence="3">S4 domain protein YaaA</fullName>
    </submittedName>
</protein>
<gene>
    <name evidence="3" type="primary">yaaA</name>
    <name evidence="3" type="ORF">HOLDEFILI_01086</name>
</gene>
<feature type="transmembrane region" description="Helical" evidence="2">
    <location>
        <begin position="6"/>
        <end position="25"/>
    </location>
</feature>
<keyword evidence="2" id="KW-0472">Membrane</keyword>
<keyword evidence="1" id="KW-0694">RNA-binding</keyword>
<dbReference type="eggNOG" id="COG2501">
    <property type="taxonomic scope" value="Bacteria"/>
</dbReference>
<reference evidence="3 4" key="2">
    <citation type="submission" date="2009-02" db="EMBL/GenBank/DDBJ databases">
        <title>Draft genome sequence of Holdemania filiformis DSM 12042.</title>
        <authorList>
            <person name="Sudarsanam P."/>
            <person name="Ley R."/>
            <person name="Guruge J."/>
            <person name="Turnbaugh P.J."/>
            <person name="Mahowald M."/>
            <person name="Liep D."/>
            <person name="Gordon J."/>
        </authorList>
    </citation>
    <scope>NUCLEOTIDE SEQUENCE [LARGE SCALE GENOMIC DNA]</scope>
    <source>
        <strain evidence="3 4">DSM 12042</strain>
    </source>
</reference>
<dbReference type="STRING" id="545696.HOLDEFILI_01086"/>
<dbReference type="SUPFAM" id="SSF55174">
    <property type="entry name" value="Alpha-L RNA-binding motif"/>
    <property type="match status" value="1"/>
</dbReference>
<dbReference type="InterPro" id="IPR036986">
    <property type="entry name" value="S4_RNA-bd_sf"/>
</dbReference>
<sequence>MAKHEIKGTQAVLFTCFCGIIYLIGHRQERTLTMIKIDTEFITLGQLLKMTDWISSGGEAKLAVKELKITVNGEKEDRRGRKLYPGDQISIEDKRYTIER</sequence>
<evidence type="ECO:0000256" key="1">
    <source>
        <dbReference type="PROSITE-ProRule" id="PRU00182"/>
    </source>
</evidence>
<accession>B9Y5K4</accession>
<dbReference type="PROSITE" id="PS50889">
    <property type="entry name" value="S4"/>
    <property type="match status" value="1"/>
</dbReference>
<evidence type="ECO:0000256" key="2">
    <source>
        <dbReference type="SAM" id="Phobius"/>
    </source>
</evidence>
<dbReference type="InterPro" id="IPR014330">
    <property type="entry name" value="RNA-bd_S4-rel_YaaA"/>
</dbReference>
<organism evidence="3 4">
    <name type="scientific">Holdemania filiformis DSM 12042</name>
    <dbReference type="NCBI Taxonomy" id="545696"/>
    <lineage>
        <taxon>Bacteria</taxon>
        <taxon>Bacillati</taxon>
        <taxon>Bacillota</taxon>
        <taxon>Erysipelotrichia</taxon>
        <taxon>Erysipelotrichales</taxon>
        <taxon>Erysipelotrichaceae</taxon>
        <taxon>Holdemania</taxon>
    </lineage>
</organism>
<dbReference type="HOGENOM" id="CLU_2302003_0_0_9"/>
<dbReference type="Proteomes" id="UP000005950">
    <property type="component" value="Unassembled WGS sequence"/>
</dbReference>
<evidence type="ECO:0000313" key="3">
    <source>
        <dbReference type="EMBL" id="EEF68728.1"/>
    </source>
</evidence>
<reference evidence="3 4" key="1">
    <citation type="submission" date="2008-12" db="EMBL/GenBank/DDBJ databases">
        <authorList>
            <person name="Fulton L."/>
            <person name="Clifton S."/>
            <person name="Fulton B."/>
            <person name="Xu J."/>
            <person name="Minx P."/>
            <person name="Pepin K.H."/>
            <person name="Johnson M."/>
            <person name="Bhonagiri V."/>
            <person name="Nash W.E."/>
            <person name="Mardis E.R."/>
            <person name="Wilson R.K."/>
        </authorList>
    </citation>
    <scope>NUCLEOTIDE SEQUENCE [LARGE SCALE GENOMIC DNA]</scope>
    <source>
        <strain evidence="3 4">DSM 12042</strain>
    </source>
</reference>
<proteinExistence type="predicted"/>
<dbReference type="GO" id="GO:0003723">
    <property type="term" value="F:RNA binding"/>
    <property type="evidence" value="ECO:0007669"/>
    <property type="project" value="UniProtKB-KW"/>
</dbReference>